<organism evidence="8">
    <name type="scientific">Mycolicibacterium smegmatis</name>
    <name type="common">Mycobacterium smegmatis</name>
    <dbReference type="NCBI Taxonomy" id="1772"/>
    <lineage>
        <taxon>Bacteria</taxon>
        <taxon>Bacillati</taxon>
        <taxon>Actinomycetota</taxon>
        <taxon>Actinomycetes</taxon>
        <taxon>Mycobacteriales</taxon>
        <taxon>Mycobacteriaceae</taxon>
        <taxon>Mycolicibacterium</taxon>
    </lineage>
</organism>
<protein>
    <submittedName>
        <fullName evidence="8">Putative enoyl-CoA hydratase</fullName>
    </submittedName>
</protein>
<comment type="function">
    <text evidence="1">Could possibly oxidize fatty acids using specific components.</text>
</comment>
<evidence type="ECO:0000313" key="8">
    <source>
        <dbReference type="EMBL" id="VTP06763.1"/>
    </source>
</evidence>
<dbReference type="EMBL" id="LR589630">
    <property type="protein sequence ID" value="VTP06763.1"/>
    <property type="molecule type" value="Genomic_DNA"/>
</dbReference>
<evidence type="ECO:0000256" key="6">
    <source>
        <dbReference type="ARBA" id="ARBA00023717"/>
    </source>
</evidence>
<comment type="catalytic activity">
    <reaction evidence="5">
        <text>a (3S)-3-hydroxyacyl-CoA = a (2E)-enoyl-CoA + H2O</text>
        <dbReference type="Rhea" id="RHEA:16105"/>
        <dbReference type="ChEBI" id="CHEBI:15377"/>
        <dbReference type="ChEBI" id="CHEBI:57318"/>
        <dbReference type="ChEBI" id="CHEBI:58856"/>
        <dbReference type="EC" id="4.2.1.17"/>
    </reaction>
</comment>
<dbReference type="PROSITE" id="PS00166">
    <property type="entry name" value="ENOYL_COA_HYDRATASE"/>
    <property type="match status" value="1"/>
</dbReference>
<dbReference type="Pfam" id="PF00378">
    <property type="entry name" value="ECH_1"/>
    <property type="match status" value="1"/>
</dbReference>
<dbReference type="GO" id="GO:0004300">
    <property type="term" value="F:enoyl-CoA hydratase activity"/>
    <property type="evidence" value="ECO:0007669"/>
    <property type="project" value="UniProtKB-EC"/>
</dbReference>
<comment type="catalytic activity">
    <reaction evidence="6">
        <text>a 4-saturated-(3S)-3-hydroxyacyl-CoA = a (3E)-enoyl-CoA + H2O</text>
        <dbReference type="Rhea" id="RHEA:20724"/>
        <dbReference type="ChEBI" id="CHEBI:15377"/>
        <dbReference type="ChEBI" id="CHEBI:58521"/>
        <dbReference type="ChEBI" id="CHEBI:137480"/>
        <dbReference type="EC" id="4.2.1.17"/>
    </reaction>
</comment>
<gene>
    <name evidence="8" type="primary">fadB_2</name>
    <name evidence="8" type="ORF">BIN_B_01077</name>
</gene>
<dbReference type="InterPro" id="IPR001753">
    <property type="entry name" value="Enoyl-CoA_hydra/iso"/>
</dbReference>
<dbReference type="InterPro" id="IPR018376">
    <property type="entry name" value="Enoyl-CoA_hyd/isom_CS"/>
</dbReference>
<proteinExistence type="inferred from homology"/>
<dbReference type="OMA" id="FRRECID"/>
<evidence type="ECO:0000256" key="7">
    <source>
        <dbReference type="RuleBase" id="RU003707"/>
    </source>
</evidence>
<reference evidence="8" key="1">
    <citation type="submission" date="2019-05" db="EMBL/GenBank/DDBJ databases">
        <authorList>
            <person name="Naeem R."/>
            <person name="Antony C."/>
            <person name="Guan Q."/>
        </authorList>
    </citation>
    <scope>NUCLEOTIDE SEQUENCE</scope>
    <source>
        <strain evidence="8">1</strain>
    </source>
</reference>
<name>A0A653FAT7_MYCSM</name>
<comment type="similarity">
    <text evidence="2 7">Belongs to the enoyl-CoA hydratase/isomerase family.</text>
</comment>
<evidence type="ECO:0000256" key="5">
    <source>
        <dbReference type="ARBA" id="ARBA00023709"/>
    </source>
</evidence>
<evidence type="ECO:0000256" key="1">
    <source>
        <dbReference type="ARBA" id="ARBA00002994"/>
    </source>
</evidence>
<dbReference type="AlphaFoldDB" id="A0A653FAT7"/>
<keyword evidence="4" id="KW-0443">Lipid metabolism</keyword>
<dbReference type="KEGG" id="msh:LI98_20655"/>
<keyword evidence="3" id="KW-0276">Fatty acid metabolism</keyword>
<accession>A0A653FAT7</accession>
<dbReference type="CDD" id="cd06558">
    <property type="entry name" value="crotonase-like"/>
    <property type="match status" value="1"/>
</dbReference>
<dbReference type="PANTHER" id="PTHR11941:SF54">
    <property type="entry name" value="ENOYL-COA HYDRATASE, MITOCHONDRIAL"/>
    <property type="match status" value="1"/>
</dbReference>
<dbReference type="PANTHER" id="PTHR11941">
    <property type="entry name" value="ENOYL-COA HYDRATASE-RELATED"/>
    <property type="match status" value="1"/>
</dbReference>
<dbReference type="Gene3D" id="3.90.226.10">
    <property type="entry name" value="2-enoyl-CoA Hydratase, Chain A, domain 1"/>
    <property type="match status" value="1"/>
</dbReference>
<evidence type="ECO:0000256" key="4">
    <source>
        <dbReference type="ARBA" id="ARBA00023098"/>
    </source>
</evidence>
<evidence type="ECO:0000256" key="2">
    <source>
        <dbReference type="ARBA" id="ARBA00005254"/>
    </source>
</evidence>
<dbReference type="GO" id="GO:0006635">
    <property type="term" value="P:fatty acid beta-oxidation"/>
    <property type="evidence" value="ECO:0007669"/>
    <property type="project" value="TreeGrafter"/>
</dbReference>
<sequence>MIRLEIAGAVARIVLDRPQKRNALSSQLLTELRTRLEDVAASDVRVVQLIGEGPVFCAGADTVEFADTPPELVRRRWTRLGQQVFRAVAELPQTTVAVLAGSAFGGGLELAMHCDFRVAADNVVLGLPEATLGTTPGWSGLGKISEIAGLAAARKLALTGRPIGAAEALRLGIVDVVAADVHSAADSLVRDVLDTAPGAQSILKRALASSAPADAASLIDSLAGGYLAASGETHSRRH</sequence>
<dbReference type="KEGG" id="msn:LI99_20650"/>
<evidence type="ECO:0000256" key="3">
    <source>
        <dbReference type="ARBA" id="ARBA00022832"/>
    </source>
</evidence>
<dbReference type="InterPro" id="IPR029045">
    <property type="entry name" value="ClpP/crotonase-like_dom_sf"/>
</dbReference>
<dbReference type="SUPFAM" id="SSF52096">
    <property type="entry name" value="ClpP/crotonase"/>
    <property type="match status" value="1"/>
</dbReference>